<dbReference type="EMBL" id="JASNQZ010000006">
    <property type="protein sequence ID" value="KAL0957191.1"/>
    <property type="molecule type" value="Genomic_DNA"/>
</dbReference>
<feature type="region of interest" description="Disordered" evidence="1">
    <location>
        <begin position="99"/>
        <end position="171"/>
    </location>
</feature>
<protein>
    <submittedName>
        <fullName evidence="2">Uncharacterized protein</fullName>
    </submittedName>
</protein>
<evidence type="ECO:0000256" key="1">
    <source>
        <dbReference type="SAM" id="MobiDB-lite"/>
    </source>
</evidence>
<evidence type="ECO:0000313" key="3">
    <source>
        <dbReference type="Proteomes" id="UP001556367"/>
    </source>
</evidence>
<organism evidence="2 3">
    <name type="scientific">Hohenbuehelia grisea</name>
    <dbReference type="NCBI Taxonomy" id="104357"/>
    <lineage>
        <taxon>Eukaryota</taxon>
        <taxon>Fungi</taxon>
        <taxon>Dikarya</taxon>
        <taxon>Basidiomycota</taxon>
        <taxon>Agaricomycotina</taxon>
        <taxon>Agaricomycetes</taxon>
        <taxon>Agaricomycetidae</taxon>
        <taxon>Agaricales</taxon>
        <taxon>Pleurotineae</taxon>
        <taxon>Pleurotaceae</taxon>
        <taxon>Hohenbuehelia</taxon>
    </lineage>
</organism>
<comment type="caution">
    <text evidence="2">The sequence shown here is derived from an EMBL/GenBank/DDBJ whole genome shotgun (WGS) entry which is preliminary data.</text>
</comment>
<accession>A0ABR3JQ53</accession>
<proteinExistence type="predicted"/>
<reference evidence="3" key="1">
    <citation type="submission" date="2024-06" db="EMBL/GenBank/DDBJ databases">
        <title>Multi-omics analyses provide insights into the biosynthesis of the anticancer antibiotic pleurotin in Hohenbuehelia grisea.</title>
        <authorList>
            <person name="Weaver J.A."/>
            <person name="Alberti F."/>
        </authorList>
    </citation>
    <scope>NUCLEOTIDE SEQUENCE [LARGE SCALE GENOMIC DNA]</scope>
    <source>
        <strain evidence="3">T-177</strain>
    </source>
</reference>
<gene>
    <name evidence="2" type="ORF">HGRIS_003283</name>
</gene>
<sequence>MGKPIKMFLMTRDEVSQDVSSSSVNNRMIEDLAPLNTFGRSPSFAPPRTPSAANSTPALAHTTPAPNVAAPPSPAATMYDFAPPSSSSMTFRTTPLTAMFKRPSPAPAPNRRSPYVPQRPDLNAMTTSPSPMICSPEILVSDADSDLKQSPQSETRPVPILSCDSIYQQQD</sequence>
<dbReference type="Proteomes" id="UP001556367">
    <property type="component" value="Unassembled WGS sequence"/>
</dbReference>
<name>A0ABR3JQ53_9AGAR</name>
<feature type="region of interest" description="Disordered" evidence="1">
    <location>
        <begin position="37"/>
        <end position="71"/>
    </location>
</feature>
<evidence type="ECO:0000313" key="2">
    <source>
        <dbReference type="EMBL" id="KAL0957191.1"/>
    </source>
</evidence>
<keyword evidence="3" id="KW-1185">Reference proteome</keyword>